<feature type="compositionally biased region" description="Polar residues" evidence="7">
    <location>
        <begin position="261"/>
        <end position="270"/>
    </location>
</feature>
<gene>
    <name evidence="8" type="ORF">BJY22_003960</name>
</gene>
<keyword evidence="2 6" id="KW-0489">Methyltransferase</keyword>
<dbReference type="GO" id="GO:0009307">
    <property type="term" value="P:DNA restriction-modification system"/>
    <property type="evidence" value="ECO:0007669"/>
    <property type="project" value="UniProtKB-KW"/>
</dbReference>
<comment type="caution">
    <text evidence="8">The sequence shown here is derived from an EMBL/GenBank/DDBJ whole genome shotgun (WGS) entry which is preliminary data.</text>
</comment>
<keyword evidence="4 6" id="KW-0949">S-adenosyl-L-methionine</keyword>
<feature type="compositionally biased region" description="Basic and acidic residues" evidence="7">
    <location>
        <begin position="273"/>
        <end position="287"/>
    </location>
</feature>
<dbReference type="SUPFAM" id="SSF53335">
    <property type="entry name" value="S-adenosyl-L-methionine-dependent methyltransferases"/>
    <property type="match status" value="1"/>
</dbReference>
<comment type="similarity">
    <text evidence="6">Belongs to the class I-like SAM-binding methyltransferase superfamily. C5-methyltransferase family.</text>
</comment>
<evidence type="ECO:0000256" key="1">
    <source>
        <dbReference type="ARBA" id="ARBA00011975"/>
    </source>
</evidence>
<dbReference type="GO" id="GO:0003886">
    <property type="term" value="F:DNA (cytosine-5-)-methyltransferase activity"/>
    <property type="evidence" value="ECO:0007669"/>
    <property type="project" value="UniProtKB-EC"/>
</dbReference>
<proteinExistence type="inferred from homology"/>
<dbReference type="InterPro" id="IPR001525">
    <property type="entry name" value="C5_MeTfrase"/>
</dbReference>
<protein>
    <recommendedName>
        <fullName evidence="1">DNA (cytosine-5-)-methyltransferase</fullName>
        <ecNumber evidence="1">2.1.1.37</ecNumber>
    </recommendedName>
</protein>
<evidence type="ECO:0000256" key="5">
    <source>
        <dbReference type="ARBA" id="ARBA00022747"/>
    </source>
</evidence>
<evidence type="ECO:0000256" key="4">
    <source>
        <dbReference type="ARBA" id="ARBA00022691"/>
    </source>
</evidence>
<dbReference type="PRINTS" id="PR00105">
    <property type="entry name" value="C5METTRFRASE"/>
</dbReference>
<feature type="region of interest" description="Disordered" evidence="7">
    <location>
        <begin position="235"/>
        <end position="287"/>
    </location>
</feature>
<dbReference type="EC" id="2.1.1.37" evidence="1"/>
<evidence type="ECO:0000256" key="6">
    <source>
        <dbReference type="PROSITE-ProRule" id="PRU01016"/>
    </source>
</evidence>
<sequence length="372" mass="40875">MTREQNGLPSELHMVDLFAGPGGLDVAARWLGISVEGIEWDDDACETRRAAGLSTIQGDVRAYEAKEFSNAKVLAGGPPCQTYTVAGSGSGRRALSLVVTAARRMASGEDAETVLTTVDERTRLVLEPLRWILDAHRAGDAFESIVLEQVPAVLPVWRTIREVLLGLDYSCECEVLQTEQYGVPQTRRRAILIARRKTAVVLPKPTHRPFRQDVSKEDGDQALRPWRTMEETLDRPTPFTVISNYGTGGDPKNRGRRRSDQPSATVTGKISRNRIETPDGDDGDRFTSEEAGALQTFPRDYPWSGRDKSQQIGNAIPPRLAAHVLAAALGMEVDTDSLDDVMTRNWFETESGSVAVRPVARTTAASTLFETI</sequence>
<dbReference type="Proteomes" id="UP000555407">
    <property type="component" value="Unassembled WGS sequence"/>
</dbReference>
<keyword evidence="9" id="KW-1185">Reference proteome</keyword>
<evidence type="ECO:0000256" key="3">
    <source>
        <dbReference type="ARBA" id="ARBA00022679"/>
    </source>
</evidence>
<dbReference type="GO" id="GO:0032259">
    <property type="term" value="P:methylation"/>
    <property type="evidence" value="ECO:0007669"/>
    <property type="project" value="UniProtKB-KW"/>
</dbReference>
<dbReference type="Gene3D" id="3.40.50.150">
    <property type="entry name" value="Vaccinia Virus protein VP39"/>
    <property type="match status" value="1"/>
</dbReference>
<dbReference type="Gene3D" id="3.90.120.10">
    <property type="entry name" value="DNA Methylase, subunit A, domain 2"/>
    <property type="match status" value="1"/>
</dbReference>
<evidence type="ECO:0000313" key="8">
    <source>
        <dbReference type="EMBL" id="NIK58243.1"/>
    </source>
</evidence>
<evidence type="ECO:0000313" key="9">
    <source>
        <dbReference type="Proteomes" id="UP000555407"/>
    </source>
</evidence>
<dbReference type="AlphaFoldDB" id="A0A7X5VBT8"/>
<accession>A0A7X5VBT8</accession>
<dbReference type="GO" id="GO:0044027">
    <property type="term" value="P:negative regulation of gene expression via chromosomal CpG island methylation"/>
    <property type="evidence" value="ECO:0007669"/>
    <property type="project" value="TreeGrafter"/>
</dbReference>
<dbReference type="EMBL" id="JAASRO010000001">
    <property type="protein sequence ID" value="NIK58243.1"/>
    <property type="molecule type" value="Genomic_DNA"/>
</dbReference>
<dbReference type="RefSeq" id="WP_167208888.1">
    <property type="nucleotide sequence ID" value="NZ_JAASRO010000001.1"/>
</dbReference>
<name>A0A7X5VBT8_9ACTN</name>
<keyword evidence="3 6" id="KW-0808">Transferase</keyword>
<reference evidence="8 9" key="1">
    <citation type="submission" date="2020-03" db="EMBL/GenBank/DDBJ databases">
        <title>Sequencing the genomes of 1000 actinobacteria strains.</title>
        <authorList>
            <person name="Klenk H.-P."/>
        </authorList>
    </citation>
    <scope>NUCLEOTIDE SEQUENCE [LARGE SCALE GENOMIC DNA]</scope>
    <source>
        <strain evidence="8 9">DSM 45490</strain>
    </source>
</reference>
<evidence type="ECO:0000256" key="7">
    <source>
        <dbReference type="SAM" id="MobiDB-lite"/>
    </source>
</evidence>
<dbReference type="Pfam" id="PF00145">
    <property type="entry name" value="DNA_methylase"/>
    <property type="match status" value="2"/>
</dbReference>
<dbReference type="InterPro" id="IPR050390">
    <property type="entry name" value="C5-Methyltransferase"/>
</dbReference>
<dbReference type="InterPro" id="IPR029063">
    <property type="entry name" value="SAM-dependent_MTases_sf"/>
</dbReference>
<evidence type="ECO:0000256" key="2">
    <source>
        <dbReference type="ARBA" id="ARBA00022603"/>
    </source>
</evidence>
<feature type="active site" evidence="6">
    <location>
        <position position="80"/>
    </location>
</feature>
<dbReference type="PANTHER" id="PTHR10629">
    <property type="entry name" value="CYTOSINE-SPECIFIC METHYLTRANSFERASE"/>
    <property type="match status" value="1"/>
</dbReference>
<dbReference type="PANTHER" id="PTHR10629:SF52">
    <property type="entry name" value="DNA (CYTOSINE-5)-METHYLTRANSFERASE 1"/>
    <property type="match status" value="1"/>
</dbReference>
<dbReference type="GO" id="GO:0003677">
    <property type="term" value="F:DNA binding"/>
    <property type="evidence" value="ECO:0007669"/>
    <property type="project" value="TreeGrafter"/>
</dbReference>
<dbReference type="PROSITE" id="PS51679">
    <property type="entry name" value="SAM_MT_C5"/>
    <property type="match status" value="1"/>
</dbReference>
<keyword evidence="5" id="KW-0680">Restriction system</keyword>
<organism evidence="8 9">
    <name type="scientific">Kribbella shirazensis</name>
    <dbReference type="NCBI Taxonomy" id="1105143"/>
    <lineage>
        <taxon>Bacteria</taxon>
        <taxon>Bacillati</taxon>
        <taxon>Actinomycetota</taxon>
        <taxon>Actinomycetes</taxon>
        <taxon>Propionibacteriales</taxon>
        <taxon>Kribbellaceae</taxon>
        <taxon>Kribbella</taxon>
    </lineage>
</organism>